<organism evidence="3 4">
    <name type="scientific">Pseudonocardia parietis</name>
    <dbReference type="NCBI Taxonomy" id="570936"/>
    <lineage>
        <taxon>Bacteria</taxon>
        <taxon>Bacillati</taxon>
        <taxon>Actinomycetota</taxon>
        <taxon>Actinomycetes</taxon>
        <taxon>Pseudonocardiales</taxon>
        <taxon>Pseudonocardiaceae</taxon>
        <taxon>Pseudonocardia</taxon>
    </lineage>
</organism>
<protein>
    <submittedName>
        <fullName evidence="3">3-hydroxy-3-methylglutaryl CoA synthase/uncharacterized OB-fold protein</fullName>
    </submittedName>
</protein>
<dbReference type="SUPFAM" id="SSF53901">
    <property type="entry name" value="Thiolase-like"/>
    <property type="match status" value="2"/>
</dbReference>
<dbReference type="InterPro" id="IPR012340">
    <property type="entry name" value="NA-bd_OB-fold"/>
</dbReference>
<evidence type="ECO:0000259" key="2">
    <source>
        <dbReference type="Pfam" id="PF12172"/>
    </source>
</evidence>
<proteinExistence type="predicted"/>
<dbReference type="Pfam" id="PF01796">
    <property type="entry name" value="OB_ChsH2_C"/>
    <property type="match status" value="1"/>
</dbReference>
<feature type="domain" description="ChsH2 rubredoxin-like zinc ribbon" evidence="2">
    <location>
        <begin position="354"/>
        <end position="379"/>
    </location>
</feature>
<gene>
    <name evidence="3" type="ORF">JOF36_003388</name>
</gene>
<dbReference type="PANTHER" id="PTHR34075">
    <property type="entry name" value="BLR3430 PROTEIN"/>
    <property type="match status" value="1"/>
</dbReference>
<evidence type="ECO:0000313" key="4">
    <source>
        <dbReference type="Proteomes" id="UP001519295"/>
    </source>
</evidence>
<reference evidence="3 4" key="1">
    <citation type="submission" date="2021-03" db="EMBL/GenBank/DDBJ databases">
        <title>Sequencing the genomes of 1000 actinobacteria strains.</title>
        <authorList>
            <person name="Klenk H.-P."/>
        </authorList>
    </citation>
    <scope>NUCLEOTIDE SEQUENCE [LARGE SCALE GENOMIC DNA]</scope>
    <source>
        <strain evidence="3 4">DSM 45256</strain>
    </source>
</reference>
<dbReference type="Gene3D" id="3.40.47.10">
    <property type="match status" value="1"/>
</dbReference>
<dbReference type="InterPro" id="IPR022002">
    <property type="entry name" value="ChsH2_Znr"/>
</dbReference>
<dbReference type="InterPro" id="IPR052513">
    <property type="entry name" value="Thioester_dehydratase-like"/>
</dbReference>
<dbReference type="SUPFAM" id="SSF50249">
    <property type="entry name" value="Nucleic acid-binding proteins"/>
    <property type="match status" value="1"/>
</dbReference>
<dbReference type="Pfam" id="PF12172">
    <property type="entry name" value="zf-ChsH2"/>
    <property type="match status" value="1"/>
</dbReference>
<comment type="caution">
    <text evidence="3">The sequence shown here is derived from an EMBL/GenBank/DDBJ whole genome shotgun (WGS) entry which is preliminary data.</text>
</comment>
<feature type="domain" description="ChsH2 C-terminal OB-fold" evidence="1">
    <location>
        <begin position="387"/>
        <end position="446"/>
    </location>
</feature>
<dbReference type="Proteomes" id="UP001519295">
    <property type="component" value="Unassembled WGS sequence"/>
</dbReference>
<evidence type="ECO:0000259" key="1">
    <source>
        <dbReference type="Pfam" id="PF01796"/>
    </source>
</evidence>
<name>A0ABS4VUT2_9PSEU</name>
<dbReference type="InterPro" id="IPR016039">
    <property type="entry name" value="Thiolase-like"/>
</dbReference>
<evidence type="ECO:0000313" key="3">
    <source>
        <dbReference type="EMBL" id="MBP2367692.1"/>
    </source>
</evidence>
<keyword evidence="4" id="KW-1185">Reference proteome</keyword>
<accession>A0ABS4VUT2</accession>
<dbReference type="RefSeq" id="WP_210027842.1">
    <property type="nucleotide sequence ID" value="NZ_JAGINU010000001.1"/>
</dbReference>
<dbReference type="PANTHER" id="PTHR34075:SF5">
    <property type="entry name" value="BLR3430 PROTEIN"/>
    <property type="match status" value="1"/>
</dbReference>
<sequence length="469" mass="48503">MAEYFAITGYGGYVPRYRLDRGEAAAATGDRGRGTRAVAAYDQDSAALGVEAAALALAGGEAPGSLWFATTAPAYMDKTNATVLHAATGLAADVGAFDLGASVRSGAAALRAASRDGGLAVLADVRDGPAGSTDERTGGDGAAAFSFAPGRALAEVLGTAGASAEFLDRWRLPGEQGSTTWEERFGQGEYERLAAQAVDDVLKATGVPAADVDAVAVAGPSVRAVKAVTTALSRRTGGRADTLDLLDLVGNAGAAHLGLALADLLDRAAPGEILLVVSLADGADAFLLRAGDALPGYRADRAALRSSLADPLPVGYPTYLLWRGRLERERPRRPDPVRPSAPFAARNTAFKHGFVGGRCRACDTVQFPLPRVCLRCRATDGFEEVSAAGGRATVVTVTVDRLAFTPSPPLVSAVLDLEAGGRVQCELTDVDPAAVAVGDTVQLTFRRLVTTEGIHNYFWKARPVVAATV</sequence>
<dbReference type="EMBL" id="JAGINU010000001">
    <property type="protein sequence ID" value="MBP2367692.1"/>
    <property type="molecule type" value="Genomic_DNA"/>
</dbReference>
<dbReference type="InterPro" id="IPR002878">
    <property type="entry name" value="ChsH2_C"/>
</dbReference>